<reference evidence="1" key="1">
    <citation type="submission" date="2020-01" db="EMBL/GenBank/DDBJ databases">
        <title>Development of genomics and gene disruption for Polysphondylium violaceum indicates a role for the polyketide synthase stlB in stalk morphogenesis.</title>
        <authorList>
            <person name="Narita B."/>
            <person name="Kawabe Y."/>
            <person name="Kin K."/>
            <person name="Saito T."/>
            <person name="Gibbs R."/>
            <person name="Kuspa A."/>
            <person name="Muzny D."/>
            <person name="Queller D."/>
            <person name="Richards S."/>
            <person name="Strassman J."/>
            <person name="Sucgang R."/>
            <person name="Worley K."/>
            <person name="Schaap P."/>
        </authorList>
    </citation>
    <scope>NUCLEOTIDE SEQUENCE</scope>
    <source>
        <strain evidence="1">QSvi11</strain>
    </source>
</reference>
<dbReference type="PANTHER" id="PTHR33559:SF1">
    <property type="entry name" value="PROTEASOME ASSEMBLY CHAPERONE 4"/>
    <property type="match status" value="1"/>
</dbReference>
<dbReference type="GO" id="GO:0043248">
    <property type="term" value="P:proteasome assembly"/>
    <property type="evidence" value="ECO:0007669"/>
    <property type="project" value="InterPro"/>
</dbReference>
<dbReference type="Proteomes" id="UP000695562">
    <property type="component" value="Unassembled WGS sequence"/>
</dbReference>
<dbReference type="Pfam" id="PF16093">
    <property type="entry name" value="PAC4"/>
    <property type="match status" value="1"/>
</dbReference>
<gene>
    <name evidence="1" type="ORF">CYY_000931</name>
</gene>
<keyword evidence="2" id="KW-1185">Reference proteome</keyword>
<dbReference type="EMBL" id="AJWJ01000020">
    <property type="protein sequence ID" value="KAF2077744.1"/>
    <property type="molecule type" value="Genomic_DNA"/>
</dbReference>
<protein>
    <recommendedName>
        <fullName evidence="3">Proteasome assembly chaperone 4</fullName>
    </recommendedName>
</protein>
<evidence type="ECO:0000313" key="2">
    <source>
        <dbReference type="Proteomes" id="UP000695562"/>
    </source>
</evidence>
<dbReference type="OrthoDB" id="16619at2759"/>
<proteinExistence type="predicted"/>
<evidence type="ECO:0008006" key="3">
    <source>
        <dbReference type="Google" id="ProtNLM"/>
    </source>
</evidence>
<organism evidence="1 2">
    <name type="scientific">Polysphondylium violaceum</name>
    <dbReference type="NCBI Taxonomy" id="133409"/>
    <lineage>
        <taxon>Eukaryota</taxon>
        <taxon>Amoebozoa</taxon>
        <taxon>Evosea</taxon>
        <taxon>Eumycetozoa</taxon>
        <taxon>Dictyostelia</taxon>
        <taxon>Dictyosteliales</taxon>
        <taxon>Dictyosteliaceae</taxon>
        <taxon>Polysphondylium</taxon>
    </lineage>
</organism>
<accession>A0A8J4VB19</accession>
<name>A0A8J4VB19_9MYCE</name>
<dbReference type="InterPro" id="IPR032157">
    <property type="entry name" value="PAC4"/>
</dbReference>
<evidence type="ECO:0000313" key="1">
    <source>
        <dbReference type="EMBL" id="KAF2077744.1"/>
    </source>
</evidence>
<comment type="caution">
    <text evidence="1">The sequence shown here is derived from an EMBL/GenBank/DDBJ whole genome shotgun (WGS) entry which is preliminary data.</text>
</comment>
<dbReference type="AlphaFoldDB" id="A0A8J4VB19"/>
<dbReference type="PANTHER" id="PTHR33559">
    <property type="entry name" value="PROTEASOME ASSEMBLY CHAPERONE 4"/>
    <property type="match status" value="1"/>
</dbReference>
<sequence>MESIDDIISNDTNLIIEKFVEVYENSKIYFMFYIFKNASSPLFVWVSDNANLDALNISMKVPMETLPITSELLNGASSSEYTTTLSQRLVLKFKVPTMLSYSISQDIPQLTAFIEKTLFELLSVSIKKVQS</sequence>